<dbReference type="InterPro" id="IPR011701">
    <property type="entry name" value="MFS"/>
</dbReference>
<feature type="domain" description="Major facilitator superfamily (MFS) profile" evidence="6">
    <location>
        <begin position="1"/>
        <end position="417"/>
    </location>
</feature>
<evidence type="ECO:0000313" key="8">
    <source>
        <dbReference type="Proteomes" id="UP000178086"/>
    </source>
</evidence>
<evidence type="ECO:0000256" key="4">
    <source>
        <dbReference type="ARBA" id="ARBA00023136"/>
    </source>
</evidence>
<feature type="transmembrane region" description="Helical" evidence="5">
    <location>
        <begin position="273"/>
        <end position="295"/>
    </location>
</feature>
<sequence length="444" mass="46507">MRGWIVTFSGTAINLALGVLYSWSIIAKSMKVPVSDGGWGWSATQTQLPYAVACGVFAIMMVFAGRAQDKFGPRIVASIGGALTGLGLMVASLASANNVFYAVLGFGVMAGAGIGLGYASATPPAIKWFPPAKKGLISGLVVAGFGLASVYIAPLTTMLIKGNGINKTFLLLGSVFLVVSVIFAQFLKNPPAGYVPMEKQSKKKTDGTTPPPKKYDYDWHEMLKTRQFYLLWIMFALGSAAGLLTIGSLATIVSTKIAGASTDAAVLAEAAKWSSLIVAILAIANASGRVIAGFFSDLIGRVRTMRLVFFYQAVCMLVFPELGTVTFLVLGSIFVGFNYGALLALFPSTTGDYFGTKNLGVNYGLVFTAWGFGGVFGPVMAGMIRDATGSFSLAFQISAALCLVAALVSFVTKVPKGALIGSPVEKEQVSIDRGMIILDGSSAS</sequence>
<dbReference type="GO" id="GO:0005886">
    <property type="term" value="C:plasma membrane"/>
    <property type="evidence" value="ECO:0007669"/>
    <property type="project" value="UniProtKB-SubCell"/>
</dbReference>
<feature type="transmembrane region" description="Helical" evidence="5">
    <location>
        <begin position="46"/>
        <end position="63"/>
    </location>
</feature>
<feature type="transmembrane region" description="Helical" evidence="5">
    <location>
        <begin position="5"/>
        <end position="26"/>
    </location>
</feature>
<feature type="transmembrane region" description="Helical" evidence="5">
    <location>
        <begin position="135"/>
        <end position="156"/>
    </location>
</feature>
<keyword evidence="3 5" id="KW-1133">Transmembrane helix</keyword>
<dbReference type="AlphaFoldDB" id="A0A1F2UPZ8"/>
<dbReference type="EMBL" id="MELI01000025">
    <property type="protein sequence ID" value="OFW35028.1"/>
    <property type="molecule type" value="Genomic_DNA"/>
</dbReference>
<keyword evidence="2 5" id="KW-0812">Transmembrane</keyword>
<dbReference type="SUPFAM" id="SSF103473">
    <property type="entry name" value="MFS general substrate transporter"/>
    <property type="match status" value="1"/>
</dbReference>
<feature type="transmembrane region" description="Helical" evidence="5">
    <location>
        <begin position="75"/>
        <end position="94"/>
    </location>
</feature>
<reference evidence="7 8" key="1">
    <citation type="journal article" date="2016" name="Nat. Commun.">
        <title>Thousands of microbial genomes shed light on interconnected biogeochemical processes in an aquifer system.</title>
        <authorList>
            <person name="Anantharaman K."/>
            <person name="Brown C.T."/>
            <person name="Hug L.A."/>
            <person name="Sharon I."/>
            <person name="Castelle C.J."/>
            <person name="Probst A.J."/>
            <person name="Thomas B.C."/>
            <person name="Singh A."/>
            <person name="Wilkins M.J."/>
            <person name="Karaoz U."/>
            <person name="Brodie E.L."/>
            <person name="Williams K.H."/>
            <person name="Hubbard S.S."/>
            <person name="Banfield J.F."/>
        </authorList>
    </citation>
    <scope>NUCLEOTIDE SEQUENCE [LARGE SCALE GENOMIC DNA]</scope>
</reference>
<feature type="transmembrane region" description="Helical" evidence="5">
    <location>
        <begin position="393"/>
        <end position="412"/>
    </location>
</feature>
<proteinExistence type="predicted"/>
<dbReference type="PANTHER" id="PTHR11360">
    <property type="entry name" value="MONOCARBOXYLATE TRANSPORTER"/>
    <property type="match status" value="1"/>
</dbReference>
<dbReference type="PANTHER" id="PTHR11360:SF304">
    <property type="entry name" value="MFS DOMAIN-CONTAINING PROTEIN"/>
    <property type="match status" value="1"/>
</dbReference>
<name>A0A1F2UPZ8_9ACTN</name>
<evidence type="ECO:0000256" key="5">
    <source>
        <dbReference type="SAM" id="Phobius"/>
    </source>
</evidence>
<dbReference type="InterPro" id="IPR020846">
    <property type="entry name" value="MFS_dom"/>
</dbReference>
<comment type="subcellular location">
    <subcellularLocation>
        <location evidence="1">Cell membrane</location>
        <topology evidence="1">Multi-pass membrane protein</topology>
    </subcellularLocation>
</comment>
<dbReference type="InterPro" id="IPR050327">
    <property type="entry name" value="Proton-linked_MCT"/>
</dbReference>
<dbReference type="GO" id="GO:0022857">
    <property type="term" value="F:transmembrane transporter activity"/>
    <property type="evidence" value="ECO:0007669"/>
    <property type="project" value="InterPro"/>
</dbReference>
<dbReference type="Gene3D" id="1.20.1250.20">
    <property type="entry name" value="MFS general substrate transporter like domains"/>
    <property type="match status" value="2"/>
</dbReference>
<organism evidence="7 8">
    <name type="scientific">Candidatus Aquicultor primus</name>
    <dbReference type="NCBI Taxonomy" id="1797195"/>
    <lineage>
        <taxon>Bacteria</taxon>
        <taxon>Bacillati</taxon>
        <taxon>Actinomycetota</taxon>
        <taxon>Candidatus Aquicultoria</taxon>
        <taxon>Candidatus Aquicultorales</taxon>
        <taxon>Candidatus Aquicultoraceae</taxon>
        <taxon>Candidatus Aquicultor</taxon>
    </lineage>
</organism>
<accession>A0A1F2UPZ8</accession>
<feature type="transmembrane region" description="Helical" evidence="5">
    <location>
        <begin position="360"/>
        <end position="381"/>
    </location>
</feature>
<feature type="transmembrane region" description="Helical" evidence="5">
    <location>
        <begin position="168"/>
        <end position="187"/>
    </location>
</feature>
<comment type="caution">
    <text evidence="7">The sequence shown here is derived from an EMBL/GenBank/DDBJ whole genome shotgun (WGS) entry which is preliminary data.</text>
</comment>
<evidence type="ECO:0000259" key="6">
    <source>
        <dbReference type="PROSITE" id="PS50850"/>
    </source>
</evidence>
<dbReference type="PROSITE" id="PS50850">
    <property type="entry name" value="MFS"/>
    <property type="match status" value="1"/>
</dbReference>
<evidence type="ECO:0000256" key="3">
    <source>
        <dbReference type="ARBA" id="ARBA00022989"/>
    </source>
</evidence>
<evidence type="ECO:0000313" key="7">
    <source>
        <dbReference type="EMBL" id="OFW35028.1"/>
    </source>
</evidence>
<gene>
    <name evidence="7" type="ORF">A2074_01065</name>
</gene>
<dbReference type="Proteomes" id="UP000178086">
    <property type="component" value="Unassembled WGS sequence"/>
</dbReference>
<feature type="transmembrane region" description="Helical" evidence="5">
    <location>
        <begin position="307"/>
        <end position="340"/>
    </location>
</feature>
<evidence type="ECO:0000256" key="1">
    <source>
        <dbReference type="ARBA" id="ARBA00004651"/>
    </source>
</evidence>
<dbReference type="CDD" id="cd17353">
    <property type="entry name" value="MFS_OFA_like"/>
    <property type="match status" value="1"/>
</dbReference>
<dbReference type="InterPro" id="IPR036259">
    <property type="entry name" value="MFS_trans_sf"/>
</dbReference>
<feature type="transmembrane region" description="Helical" evidence="5">
    <location>
        <begin position="100"/>
        <end position="123"/>
    </location>
</feature>
<evidence type="ECO:0000256" key="2">
    <source>
        <dbReference type="ARBA" id="ARBA00022692"/>
    </source>
</evidence>
<feature type="transmembrane region" description="Helical" evidence="5">
    <location>
        <begin position="229"/>
        <end position="253"/>
    </location>
</feature>
<protein>
    <submittedName>
        <fullName evidence="7">Oxalate:formate antiporter</fullName>
    </submittedName>
</protein>
<dbReference type="Pfam" id="PF07690">
    <property type="entry name" value="MFS_1"/>
    <property type="match status" value="1"/>
</dbReference>
<keyword evidence="4 5" id="KW-0472">Membrane</keyword>